<dbReference type="KEGG" id="mgo:AFA91_01250"/>
<evidence type="ECO:0000313" key="3">
    <source>
        <dbReference type="Proteomes" id="UP000062255"/>
    </source>
</evidence>
<evidence type="ECO:0000313" key="1">
    <source>
        <dbReference type="EMBL" id="AKS30727.1"/>
    </source>
</evidence>
<proteinExistence type="predicted"/>
<dbReference type="Proteomes" id="UP000062255">
    <property type="component" value="Chromosome"/>
</dbReference>
<keyword evidence="4" id="KW-1185">Reference proteome</keyword>
<evidence type="ECO:0000313" key="4">
    <source>
        <dbReference type="Proteomes" id="UP000696413"/>
    </source>
</evidence>
<dbReference type="InterPro" id="IPR021734">
    <property type="entry name" value="DUF3303"/>
</dbReference>
<dbReference type="Proteomes" id="UP000696413">
    <property type="component" value="Unassembled WGS sequence"/>
</dbReference>
<protein>
    <submittedName>
        <fullName evidence="2">DUF3303 domain-containing protein</fullName>
    </submittedName>
</protein>
<dbReference type="PATRIC" id="fig|134601.6.peg.262"/>
<evidence type="ECO:0000313" key="2">
    <source>
        <dbReference type="EMBL" id="MBU8825347.1"/>
    </source>
</evidence>
<reference evidence="1 3" key="1">
    <citation type="submission" date="2015-07" db="EMBL/GenBank/DDBJ databases">
        <title>Complete genome sequence of Mycobacterium goodii X7B, a facultative thermophilic biodesulfurizing bacterium.</title>
        <authorList>
            <person name="Yu B."/>
            <person name="Li F."/>
            <person name="Xu P."/>
        </authorList>
    </citation>
    <scope>NUCLEOTIDE SEQUENCE [LARGE SCALE GENOMIC DNA]</scope>
    <source>
        <strain evidence="1 3">X7B</strain>
    </source>
</reference>
<sequence>MKFIVHWTQSQAGFRDAVDKFKKTGAQVPEGVTLLGRWWGMNGQGFAIVETDDAKAMFESAAEWGEFLTMDVTPAVEDAEAGEVLAKLY</sequence>
<dbReference type="EMBL" id="JAHBOM010000016">
    <property type="protein sequence ID" value="MBU8825347.1"/>
    <property type="molecule type" value="Genomic_DNA"/>
</dbReference>
<accession>A0A0K0X052</accession>
<reference evidence="2 4" key="2">
    <citation type="submission" date="2021-05" db="EMBL/GenBank/DDBJ databases">
        <title>Draft Genome Sequences of Clinical Respiratory Isolates of Mycobacterium goodii Recovered in Ireland.</title>
        <authorList>
            <person name="Flanagan P.R."/>
            <person name="Mok S."/>
            <person name="Roycroft E."/>
            <person name="Rogers T.R."/>
            <person name="Fitzgibbon M."/>
        </authorList>
    </citation>
    <scope>NUCLEOTIDE SEQUENCE [LARGE SCALE GENOMIC DNA]</scope>
    <source>
        <strain evidence="2 4">14IE55</strain>
    </source>
</reference>
<dbReference type="RefSeq" id="WP_049743128.1">
    <property type="nucleotide sequence ID" value="NZ_CP012150.1"/>
</dbReference>
<dbReference type="Pfam" id="PF11746">
    <property type="entry name" value="DUF3303"/>
    <property type="match status" value="1"/>
</dbReference>
<name>A0A0K0X052_MYCGD</name>
<gene>
    <name evidence="1" type="ORF">AFA91_01250</name>
    <name evidence="2" type="ORF">KL859_21045</name>
</gene>
<organism evidence="1 3">
    <name type="scientific">Mycolicibacterium goodii</name>
    <name type="common">Mycobacterium goodii</name>
    <dbReference type="NCBI Taxonomy" id="134601"/>
    <lineage>
        <taxon>Bacteria</taxon>
        <taxon>Bacillati</taxon>
        <taxon>Actinomycetota</taxon>
        <taxon>Actinomycetes</taxon>
        <taxon>Mycobacteriales</taxon>
        <taxon>Mycobacteriaceae</taxon>
        <taxon>Mycolicibacterium</taxon>
    </lineage>
</organism>
<dbReference type="EMBL" id="CP012150">
    <property type="protein sequence ID" value="AKS30727.1"/>
    <property type="molecule type" value="Genomic_DNA"/>
</dbReference>
<dbReference type="OrthoDB" id="9801877at2"/>
<dbReference type="AlphaFoldDB" id="A0A0K0X052"/>